<evidence type="ECO:0000256" key="8">
    <source>
        <dbReference type="SAM" id="Phobius"/>
    </source>
</evidence>
<accession>A7I1Q3</accession>
<dbReference type="STRING" id="360107.CHAB381_0882"/>
<dbReference type="GO" id="GO:0005886">
    <property type="term" value="C:plasma membrane"/>
    <property type="evidence" value="ECO:0007669"/>
    <property type="project" value="UniProtKB-SubCell"/>
</dbReference>
<evidence type="ECO:0000313" key="9">
    <source>
        <dbReference type="EMBL" id="ABS51176.1"/>
    </source>
</evidence>
<keyword evidence="6 8" id="KW-1133">Transmembrane helix</keyword>
<dbReference type="PANTHER" id="PTHR35334">
    <property type="entry name" value="SERINE TRANSPORTER"/>
    <property type="match status" value="1"/>
</dbReference>
<feature type="transmembrane region" description="Helical" evidence="8">
    <location>
        <begin position="283"/>
        <end position="307"/>
    </location>
</feature>
<keyword evidence="5 8" id="KW-0812">Transmembrane</keyword>
<evidence type="ECO:0000256" key="7">
    <source>
        <dbReference type="ARBA" id="ARBA00023136"/>
    </source>
</evidence>
<gene>
    <name evidence="9" type="ordered locus">CHAB381_0882</name>
</gene>
<keyword evidence="3" id="KW-1003">Cell membrane</keyword>
<feature type="transmembrane region" description="Helical" evidence="8">
    <location>
        <begin position="390"/>
        <end position="412"/>
    </location>
</feature>
<dbReference type="Gene3D" id="1.20.1740.10">
    <property type="entry name" value="Amino acid/polyamine transporter I"/>
    <property type="match status" value="1"/>
</dbReference>
<dbReference type="KEGG" id="cha:CHAB381_0882"/>
<dbReference type="HOGENOM" id="CLU_052043_1_1_7"/>
<feature type="transmembrane region" description="Helical" evidence="8">
    <location>
        <begin position="234"/>
        <end position="256"/>
    </location>
</feature>
<evidence type="ECO:0000256" key="5">
    <source>
        <dbReference type="ARBA" id="ARBA00022692"/>
    </source>
</evidence>
<keyword evidence="7 8" id="KW-0472">Membrane</keyword>
<evidence type="ECO:0000256" key="4">
    <source>
        <dbReference type="ARBA" id="ARBA00022519"/>
    </source>
</evidence>
<dbReference type="GO" id="GO:0003333">
    <property type="term" value="P:amino acid transmembrane transport"/>
    <property type="evidence" value="ECO:0007669"/>
    <property type="project" value="InterPro"/>
</dbReference>
<evidence type="ECO:0000256" key="3">
    <source>
        <dbReference type="ARBA" id="ARBA00022475"/>
    </source>
</evidence>
<evidence type="ECO:0000256" key="6">
    <source>
        <dbReference type="ARBA" id="ARBA00022989"/>
    </source>
</evidence>
<dbReference type="PANTHER" id="PTHR35334:SF2">
    <property type="entry name" value="SERINE TRANSPORTER SDAC"/>
    <property type="match status" value="1"/>
</dbReference>
<dbReference type="RefSeq" id="WP_012108735.1">
    <property type="nucleotide sequence ID" value="NC_009714.1"/>
</dbReference>
<feature type="transmembrane region" description="Helical" evidence="8">
    <location>
        <begin position="12"/>
        <end position="31"/>
    </location>
</feature>
<reference evidence="10" key="1">
    <citation type="submission" date="2007-07" db="EMBL/GenBank/DDBJ databases">
        <title>Complete genome sequence of Campylobacter hominis ATCC BAA-381, a commensal isolated from the human gastrointestinal tract.</title>
        <authorList>
            <person name="Fouts D.E."/>
            <person name="Mongodin E.F."/>
            <person name="Puiu D."/>
            <person name="Sebastian Y."/>
            <person name="Miller W.G."/>
            <person name="Mandrell R.E."/>
            <person name="Nelson K.E."/>
        </authorList>
    </citation>
    <scope>NUCLEOTIDE SEQUENCE [LARGE SCALE GENOMIC DNA]</scope>
    <source>
        <strain evidence="10">ATCC BAA-381 / DSM 21671 / CCUG 45161 / LMG 19568 / NCTC 13146 / CH001A</strain>
    </source>
</reference>
<feature type="transmembrane region" description="Helical" evidence="8">
    <location>
        <begin position="331"/>
        <end position="350"/>
    </location>
</feature>
<dbReference type="Pfam" id="PF03222">
    <property type="entry name" value="Trp_Tyr_perm"/>
    <property type="match status" value="1"/>
</dbReference>
<dbReference type="eggNOG" id="COG0814">
    <property type="taxonomic scope" value="Bacteria"/>
</dbReference>
<keyword evidence="10" id="KW-1185">Reference proteome</keyword>
<sequence>MDDKKFNKYDLRWMMSLFGTAVGAGILFLPIKAGAFGIYPVLVMTLLAFPMAFLSHRNLARFCNASKKPQSDISEVSEEFFGAKAGIIITFLYFFVFFQACIMYGVGITNTLISFMQNQLEIAQISRFAVCFIIISAMIFVMIFKEDLVIKVCEWLTYPLCALLLIFSLYLVPHWQISAFFNFPTPKDFFLSILFSLPVLAFSFEHTPAVSTFAQSMQRRYGNTLKDFKCNQILFKNATILLFFIMFFVISCVLSLNPDEFSEAAKQNIPIVSYFANKFDDVIISYFAPLIAILAIATSFFGHYFGAREGLNGIVNKTYLKFQAPLPKEKPLNIAIAAFFYITMLIFSYLNPSILGIIDMFVGPIIAAILFLLPVYGIYKVPALKKYRKISADIFIAVFGIFTIATVVFEILF</sequence>
<feature type="transmembrane region" description="Helical" evidence="8">
    <location>
        <begin position="37"/>
        <end position="60"/>
    </location>
</feature>
<comment type="subcellular location">
    <subcellularLocation>
        <location evidence="1">Cell inner membrane</location>
        <topology evidence="1">Multi-pass membrane protein</topology>
    </subcellularLocation>
</comment>
<dbReference type="OrthoDB" id="1673656at2"/>
<name>A7I1Q3_CAMHC</name>
<evidence type="ECO:0000256" key="2">
    <source>
        <dbReference type="ARBA" id="ARBA00022448"/>
    </source>
</evidence>
<feature type="transmembrane region" description="Helical" evidence="8">
    <location>
        <begin position="81"/>
        <end position="105"/>
    </location>
</feature>
<feature type="transmembrane region" description="Helical" evidence="8">
    <location>
        <begin position="356"/>
        <end position="378"/>
    </location>
</feature>
<keyword evidence="4" id="KW-0997">Cell inner membrane</keyword>
<feature type="transmembrane region" description="Helical" evidence="8">
    <location>
        <begin position="125"/>
        <end position="144"/>
    </location>
</feature>
<feature type="transmembrane region" description="Helical" evidence="8">
    <location>
        <begin position="156"/>
        <end position="177"/>
    </location>
</feature>
<feature type="transmembrane region" description="Helical" evidence="8">
    <location>
        <begin position="189"/>
        <end position="213"/>
    </location>
</feature>
<evidence type="ECO:0000313" key="10">
    <source>
        <dbReference type="Proteomes" id="UP000002407"/>
    </source>
</evidence>
<proteinExistence type="predicted"/>
<dbReference type="Proteomes" id="UP000002407">
    <property type="component" value="Chromosome"/>
</dbReference>
<organism evidence="9 10">
    <name type="scientific">Campylobacter hominis (strain ATCC BAA-381 / DSM 21671 / CCUG 45161 / LMG 19568 / NCTC 13146 / CH001A)</name>
    <dbReference type="NCBI Taxonomy" id="360107"/>
    <lineage>
        <taxon>Bacteria</taxon>
        <taxon>Pseudomonadati</taxon>
        <taxon>Campylobacterota</taxon>
        <taxon>Epsilonproteobacteria</taxon>
        <taxon>Campylobacterales</taxon>
        <taxon>Campylobacteraceae</taxon>
        <taxon>Campylobacter</taxon>
    </lineage>
</organism>
<evidence type="ECO:0000256" key="1">
    <source>
        <dbReference type="ARBA" id="ARBA00004429"/>
    </source>
</evidence>
<dbReference type="EMBL" id="CP000776">
    <property type="protein sequence ID" value="ABS51176.1"/>
    <property type="molecule type" value="Genomic_DNA"/>
</dbReference>
<dbReference type="InterPro" id="IPR018227">
    <property type="entry name" value="Amino_acid_transport_2"/>
</dbReference>
<dbReference type="AlphaFoldDB" id="A7I1Q3"/>
<protein>
    <submittedName>
        <fullName evidence="9">Serine transporter</fullName>
    </submittedName>
</protein>
<keyword evidence="2" id="KW-0813">Transport</keyword>